<dbReference type="InterPro" id="IPR044911">
    <property type="entry name" value="V-type_ATPase_csu/dsu_dom_3"/>
</dbReference>
<evidence type="ECO:0000313" key="5">
    <source>
        <dbReference type="Proteomes" id="UP000029579"/>
    </source>
</evidence>
<dbReference type="Pfam" id="PF01992">
    <property type="entry name" value="vATP-synt_AC39"/>
    <property type="match status" value="1"/>
</dbReference>
<dbReference type="RefSeq" id="WP_004827560.1">
    <property type="nucleotide sequence ID" value="NZ_JRMW01000033.1"/>
</dbReference>
<dbReference type="InterPro" id="IPR035067">
    <property type="entry name" value="V-type_ATPase_csu/dsu"/>
</dbReference>
<dbReference type="Gene3D" id="1.10.132.50">
    <property type="entry name" value="ATP synthase (C/AC39) subunit, domain 3"/>
    <property type="match status" value="1"/>
</dbReference>
<proteinExistence type="inferred from homology"/>
<dbReference type="InterPro" id="IPR036079">
    <property type="entry name" value="ATPase_csu/dsu_sf"/>
</dbReference>
<dbReference type="GO" id="GO:0046961">
    <property type="term" value="F:proton-transporting ATPase activity, rotational mechanism"/>
    <property type="evidence" value="ECO:0007669"/>
    <property type="project" value="InterPro"/>
</dbReference>
<sequence length="326" mass="39496">MKDVSVKAKAKLGKLLDDYLLERTINENDLARKISYLKKNYEFLDENDNKLVIEEKLYNHFYKQEKSIEFFLRGLEKKFYQLYFSIYKIYLIQEIITSILNKSLEDNYKYFINSPFFEGMELLPNFSLNDFVNSIKDNHIKRVLEPFLNENMDQDELIFLSSNALIKLYYRALLKISEKFPNSEYKHINKYLAEEINLLNFEMLYRLKSFFEINNNEVFNYLIEGGYLFNAERLREISNLNKEEFIEYFSDGRYKNIFEDENLVYKRIQDKRWKNSRDEIINDNCDILYVVSAINLLYLDIKNIVSILEMDEKYDYNQKRELLIGR</sequence>
<dbReference type="SUPFAM" id="SSF103486">
    <property type="entry name" value="V-type ATP synthase subunit C"/>
    <property type="match status" value="1"/>
</dbReference>
<dbReference type="eggNOG" id="COG1527">
    <property type="taxonomic scope" value="Bacteria"/>
</dbReference>
<reference evidence="4 5" key="1">
    <citation type="submission" date="2014-07" db="EMBL/GenBank/DDBJ databases">
        <authorList>
            <person name="McCorrison J."/>
            <person name="Sanka R."/>
            <person name="Torralba M."/>
            <person name="Gillis M."/>
            <person name="Haft D.H."/>
            <person name="Methe B."/>
            <person name="Sutton G."/>
            <person name="Nelson K.E."/>
        </authorList>
    </citation>
    <scope>NUCLEOTIDE SEQUENCE [LARGE SCALE GENOMIC DNA]</scope>
    <source>
        <strain evidence="4 5">S7-1-13</strain>
    </source>
</reference>
<keyword evidence="3" id="KW-0406">Ion transport</keyword>
<dbReference type="OrthoDB" id="1689982at2"/>
<dbReference type="Gene3D" id="1.20.1690.10">
    <property type="entry name" value="V-type ATP synthase subunit C domain"/>
    <property type="match status" value="2"/>
</dbReference>
<dbReference type="EMBL" id="JRMW01000033">
    <property type="protein sequence ID" value="KGF04160.1"/>
    <property type="molecule type" value="Genomic_DNA"/>
</dbReference>
<name>A0A095X258_9FIRM</name>
<comment type="similarity">
    <text evidence="1">Belongs to the V-ATPase V0D/AC39 subunit family.</text>
</comment>
<dbReference type="AlphaFoldDB" id="A0A095X258"/>
<dbReference type="Proteomes" id="UP000029579">
    <property type="component" value="Unassembled WGS sequence"/>
</dbReference>
<accession>A0A095X258</accession>
<keyword evidence="2" id="KW-0813">Transport</keyword>
<dbReference type="InterPro" id="IPR002843">
    <property type="entry name" value="ATPase_V0-cplx_csu/dsu"/>
</dbReference>
<evidence type="ECO:0000256" key="2">
    <source>
        <dbReference type="ARBA" id="ARBA00022448"/>
    </source>
</evidence>
<evidence type="ECO:0008006" key="6">
    <source>
        <dbReference type="Google" id="ProtNLM"/>
    </source>
</evidence>
<protein>
    <recommendedName>
        <fullName evidence="6">ATPase</fullName>
    </recommendedName>
</protein>
<evidence type="ECO:0000313" key="4">
    <source>
        <dbReference type="EMBL" id="KGF04160.1"/>
    </source>
</evidence>
<evidence type="ECO:0000256" key="1">
    <source>
        <dbReference type="ARBA" id="ARBA00006709"/>
    </source>
</evidence>
<organism evidence="4 5">
    <name type="scientific">Anaerococcus lactolyticus S7-1-13</name>
    <dbReference type="NCBI Taxonomy" id="1284686"/>
    <lineage>
        <taxon>Bacteria</taxon>
        <taxon>Bacillati</taxon>
        <taxon>Bacillota</taxon>
        <taxon>Tissierellia</taxon>
        <taxon>Tissierellales</taxon>
        <taxon>Peptoniphilaceae</taxon>
        <taxon>Anaerococcus</taxon>
    </lineage>
</organism>
<evidence type="ECO:0000256" key="3">
    <source>
        <dbReference type="ARBA" id="ARBA00023065"/>
    </source>
</evidence>
<gene>
    <name evidence="4" type="ORF">HMPREF1630_05045</name>
</gene>
<comment type="caution">
    <text evidence="4">The sequence shown here is derived from an EMBL/GenBank/DDBJ whole genome shotgun (WGS) entry which is preliminary data.</text>
</comment>